<dbReference type="InterPro" id="IPR030934">
    <property type="entry name" value="Intein_C"/>
</dbReference>
<evidence type="ECO:0000256" key="2">
    <source>
        <dbReference type="ARBA" id="ARBA00022813"/>
    </source>
</evidence>
<dbReference type="SUPFAM" id="SSF48179">
    <property type="entry name" value="6-phosphogluconate dehydrogenase C-terminal domain-like"/>
    <property type="match status" value="1"/>
</dbReference>
<dbReference type="PROSITE" id="PS50819">
    <property type="entry name" value="INTEIN_ENDONUCLEASE"/>
    <property type="match status" value="1"/>
</dbReference>
<dbReference type="Pfam" id="PF14890">
    <property type="entry name" value="Intein_splicing"/>
    <property type="match status" value="1"/>
</dbReference>
<accession>A0A1Q6DSS2</accession>
<dbReference type="NCBIfam" id="TIGR03026">
    <property type="entry name" value="NDP-sugDHase"/>
    <property type="match status" value="1"/>
</dbReference>
<organism evidence="7 8">
    <name type="scientific">Methanohalarchaeum thermophilum</name>
    <dbReference type="NCBI Taxonomy" id="1903181"/>
    <lineage>
        <taxon>Archaea</taxon>
        <taxon>Methanobacteriati</taxon>
        <taxon>Methanobacteriota</taxon>
        <taxon>Methanonatronarchaeia</taxon>
        <taxon>Methanonatronarchaeales</taxon>
        <taxon>Methanonatronarchaeaceae</taxon>
        <taxon>Candidatus Methanohalarchaeum</taxon>
    </lineage>
</organism>
<dbReference type="InParanoid" id="A0A1Q6DSS2"/>
<dbReference type="Pfam" id="PF03720">
    <property type="entry name" value="UDPG_MGDP_dh_C"/>
    <property type="match status" value="1"/>
</dbReference>
<dbReference type="InterPro" id="IPR014027">
    <property type="entry name" value="UDP-Glc/GDP-Man_DH_C"/>
</dbReference>
<dbReference type="SUPFAM" id="SSF55608">
    <property type="entry name" value="Homing endonucleases"/>
    <property type="match status" value="1"/>
</dbReference>
<dbReference type="SMART" id="SM00306">
    <property type="entry name" value="HintN"/>
    <property type="match status" value="1"/>
</dbReference>
<gene>
    <name evidence="7" type="ORF">BTN85_2059</name>
</gene>
<feature type="domain" description="DOD-type homing endonuclease" evidence="6">
    <location>
        <begin position="483"/>
        <end position="631"/>
    </location>
</feature>
<comment type="caution">
    <text evidence="7">The sequence shown here is derived from an EMBL/GenBank/DDBJ whole genome shotgun (WGS) entry which is preliminary data.</text>
</comment>
<comment type="similarity">
    <text evidence="1">Belongs to the UDP-glucose/GDP-mannose dehydrogenase family.</text>
</comment>
<dbReference type="InterPro" id="IPR036291">
    <property type="entry name" value="NAD(P)-bd_dom_sf"/>
</dbReference>
<keyword evidence="4" id="KW-0560">Oxidoreductase</keyword>
<dbReference type="InterPro" id="IPR036220">
    <property type="entry name" value="UDP-Glc/GDP-Man_DH_C_sf"/>
</dbReference>
<dbReference type="InterPro" id="IPR017476">
    <property type="entry name" value="UDP-Glc/GDP-Man"/>
</dbReference>
<dbReference type="PRINTS" id="PR00379">
    <property type="entry name" value="INTEIN"/>
</dbReference>
<keyword evidence="3" id="KW-0651">Protein splicing</keyword>
<dbReference type="InterPro" id="IPR003587">
    <property type="entry name" value="Hint_dom_N"/>
</dbReference>
<dbReference type="AlphaFoldDB" id="A0A1Q6DSS2"/>
<dbReference type="SUPFAM" id="SSF52413">
    <property type="entry name" value="UDP-glucose/GDP-mannose dehydrogenase C-terminal domain"/>
    <property type="match status" value="1"/>
</dbReference>
<dbReference type="EMBL" id="MSDW01000002">
    <property type="protein sequence ID" value="OKY77409.1"/>
    <property type="molecule type" value="Genomic_DNA"/>
</dbReference>
<evidence type="ECO:0000256" key="1">
    <source>
        <dbReference type="ARBA" id="ARBA00006601"/>
    </source>
</evidence>
<dbReference type="GO" id="GO:0051287">
    <property type="term" value="F:NAD binding"/>
    <property type="evidence" value="ECO:0007669"/>
    <property type="project" value="InterPro"/>
</dbReference>
<dbReference type="InterPro" id="IPR006142">
    <property type="entry name" value="INTEIN"/>
</dbReference>
<evidence type="ECO:0000259" key="6">
    <source>
        <dbReference type="PROSITE" id="PS50819"/>
    </source>
</evidence>
<dbReference type="Gene3D" id="2.170.16.10">
    <property type="entry name" value="Hedgehog/Intein (Hint) domain"/>
    <property type="match status" value="1"/>
</dbReference>
<dbReference type="PROSITE" id="PS50817">
    <property type="entry name" value="INTEIN_N_TER"/>
    <property type="match status" value="1"/>
</dbReference>
<dbReference type="PANTHER" id="PTHR43750:SF3">
    <property type="entry name" value="UDP-GLUCOSE 6-DEHYDROGENASE TUAD"/>
    <property type="match status" value="1"/>
</dbReference>
<dbReference type="STRING" id="1903181.BTN85_2059"/>
<evidence type="ECO:0000313" key="7">
    <source>
        <dbReference type="EMBL" id="OKY77409.1"/>
    </source>
</evidence>
<dbReference type="Pfam" id="PF00984">
    <property type="entry name" value="UDPG_MGDP_dh"/>
    <property type="match status" value="1"/>
</dbReference>
<dbReference type="GO" id="GO:0016539">
    <property type="term" value="P:intein-mediated protein splicing"/>
    <property type="evidence" value="ECO:0007669"/>
    <property type="project" value="InterPro"/>
</dbReference>
<dbReference type="InterPro" id="IPR008927">
    <property type="entry name" value="6-PGluconate_DH-like_C_sf"/>
</dbReference>
<dbReference type="InterPro" id="IPR004860">
    <property type="entry name" value="LAGLIDADG_dom"/>
</dbReference>
<dbReference type="Pfam" id="PF03721">
    <property type="entry name" value="UDPG_MGDP_dh_N"/>
    <property type="match status" value="1"/>
</dbReference>
<dbReference type="InterPro" id="IPR014026">
    <property type="entry name" value="UDP-Glc/GDP-Man_DH_dimer"/>
</dbReference>
<keyword evidence="2" id="KW-0068">Autocatalytic cleavage</keyword>
<name>A0A1Q6DSS2_METT1</name>
<dbReference type="SMART" id="SM00984">
    <property type="entry name" value="UDPG_MGDP_dh_C"/>
    <property type="match status" value="1"/>
</dbReference>
<dbReference type="InterPro" id="IPR006141">
    <property type="entry name" value="Intein_N"/>
</dbReference>
<dbReference type="InterPro" id="IPR004042">
    <property type="entry name" value="Intein_endonuc_central"/>
</dbReference>
<dbReference type="CDD" id="cd00081">
    <property type="entry name" value="Hint"/>
    <property type="match status" value="1"/>
</dbReference>
<dbReference type="Pfam" id="PF14528">
    <property type="entry name" value="LAGLIDADG_3"/>
    <property type="match status" value="1"/>
</dbReference>
<evidence type="ECO:0000256" key="4">
    <source>
        <dbReference type="ARBA" id="ARBA00023002"/>
    </source>
</evidence>
<keyword evidence="8" id="KW-1185">Reference proteome</keyword>
<dbReference type="FunCoup" id="A0A1Q6DSS2">
    <property type="interactions" value="144"/>
</dbReference>
<evidence type="ECO:0000256" key="5">
    <source>
        <dbReference type="ARBA" id="ARBA00023027"/>
    </source>
</evidence>
<dbReference type="InterPro" id="IPR001732">
    <property type="entry name" value="UDP-Glc/GDP-Man_DH_N"/>
</dbReference>
<dbReference type="Gene3D" id="3.40.50.720">
    <property type="entry name" value="NAD(P)-binding Rossmann-like Domain"/>
    <property type="match status" value="3"/>
</dbReference>
<keyword evidence="5" id="KW-0520">NAD</keyword>
<dbReference type="SUPFAM" id="SSF51735">
    <property type="entry name" value="NAD(P)-binding Rossmann-fold domains"/>
    <property type="match status" value="1"/>
</dbReference>
<evidence type="ECO:0000256" key="3">
    <source>
        <dbReference type="ARBA" id="ARBA00023000"/>
    </source>
</evidence>
<dbReference type="SUPFAM" id="SSF51294">
    <property type="entry name" value="Hedgehog/intein (Hint) domain"/>
    <property type="match status" value="1"/>
</dbReference>
<dbReference type="InterPro" id="IPR036844">
    <property type="entry name" value="Hint_dom_sf"/>
</dbReference>
<dbReference type="Proteomes" id="UP000185744">
    <property type="component" value="Unassembled WGS sequence"/>
</dbReference>
<dbReference type="NCBIfam" id="TIGR01445">
    <property type="entry name" value="intein_Nterm"/>
    <property type="match status" value="1"/>
</dbReference>
<dbReference type="Gene3D" id="3.10.28.10">
    <property type="entry name" value="Homing endonucleases"/>
    <property type="match status" value="1"/>
</dbReference>
<reference evidence="7" key="1">
    <citation type="submission" date="2016-12" db="EMBL/GenBank/DDBJ databases">
        <title>Discovery of methanogenic haloarchaea.</title>
        <authorList>
            <person name="Sorokin D.Y."/>
            <person name="Makarova K.S."/>
            <person name="Abbas B."/>
            <person name="Ferrer M."/>
            <person name="Golyshin P.N."/>
        </authorList>
    </citation>
    <scope>NUCLEOTIDE SEQUENCE [LARGE SCALE GENOMIC DNA]</scope>
    <source>
        <strain evidence="7">HMET1</strain>
    </source>
</reference>
<dbReference type="PROSITE" id="PS50818">
    <property type="entry name" value="INTEIN_C_TER"/>
    <property type="match status" value="1"/>
</dbReference>
<protein>
    <submittedName>
        <fullName evidence="7">UDP-glucose 6-dehydrogenase, aglM/ugd</fullName>
    </submittedName>
</protein>
<dbReference type="PANTHER" id="PTHR43750">
    <property type="entry name" value="UDP-GLUCOSE 6-DEHYDROGENASE TUAD"/>
    <property type="match status" value="1"/>
</dbReference>
<dbReference type="NCBIfam" id="TIGR01443">
    <property type="entry name" value="intein_Cterm"/>
    <property type="match status" value="1"/>
</dbReference>
<dbReference type="GO" id="GO:0016616">
    <property type="term" value="F:oxidoreductase activity, acting on the CH-OH group of donors, NAD or NADP as acceptor"/>
    <property type="evidence" value="ECO:0007669"/>
    <property type="project" value="InterPro"/>
</dbReference>
<proteinExistence type="inferred from homology"/>
<sequence>MKISIIGSGYVGTTTALCLAELGNEVTNIDIDKEVVDSLNSGELHIHEPKLGNLLEKHLGKNFKGSTDYSSILDTELTFLCLPTPAKKSGEIDLSIIEEAADQLGRTLQSKNKSHFVVVKSTVVPGTTERIGELVEKKSSKELNKDLFLGMNPEFLREGSAVKDFMEPDKLVLGGQQKTRKKLKNAYRKLIPETSLFETDIRTAEMIKYANNSLLATKISFANEIGNLCKQLNIDSYEVMDAVGLDHRVNRSFLDSGVGFGGSCLVGSEEIMVKDGGEVDLVSFVDFFDRYVDSPLLGDVRVLSKKGEGFSFEEVEAAIKREYDGEIVEVETSMNKKIEVTADHPMLVFDGEDIEVKKAGKLKTGDRLPLLREIPEDPVGSFDLIEVIKESGSFNDEKVYLRPNFDLSKLKDGLRENLRDYNSSFSYDRVYDFVRGNYLPLDIFLGIEDDLGLKRSDFRIYTTKGNATLVPAILAADKDFWRFIGYYISEGHINIDDSGHGKNPRKRIIISFHPTDEEEYVEEVIDFLTGCGIKYRINKKETSTEIVFSSRILAHFLSQHLECGKGSYSAKLPSEAYQESKENKKALLSGLFRGDGHIAYPSHTNAVVFSYGSVSEELIRGMQFLLHSLDIVPSYKTSRSKKSTKDAHFLRISGKKQIKQLKDIFLREDQEKIEERLNNYDKEIQPTGHKKTKDYTTVKIRNISTKNKETIVYSIEMNSEHNFVTTNGLITHNCFPKDVKALKEKAKKLGIKPKILKSVLNINKEQPKKITKLLEEKIGDLEDKRIGVLGLAFKPGTDDIRNSRSIPVIKELKDRGAEILAHDPKAIKNTKEIFPDIQYFEDATELLSKIDGCLLLTDWEEYNDLDIDVPCVEGRRLDKCDGICW</sequence>
<dbReference type="GO" id="GO:0004519">
    <property type="term" value="F:endonuclease activity"/>
    <property type="evidence" value="ECO:0007669"/>
    <property type="project" value="InterPro"/>
</dbReference>
<dbReference type="InterPro" id="IPR027434">
    <property type="entry name" value="Homing_endonucl"/>
</dbReference>
<evidence type="ECO:0000313" key="8">
    <source>
        <dbReference type="Proteomes" id="UP000185744"/>
    </source>
</evidence>